<proteinExistence type="predicted"/>
<dbReference type="Proteomes" id="UP000187609">
    <property type="component" value="Unassembled WGS sequence"/>
</dbReference>
<gene>
    <name evidence="2" type="ORF">A4A49_21258</name>
</gene>
<feature type="compositionally biased region" description="Polar residues" evidence="1">
    <location>
        <begin position="7"/>
        <end position="19"/>
    </location>
</feature>
<name>A0A314L6V7_NICAT</name>
<comment type="caution">
    <text evidence="2">The sequence shown here is derived from an EMBL/GenBank/DDBJ whole genome shotgun (WGS) entry which is preliminary data.</text>
</comment>
<accession>A0A314L6V7</accession>
<organism evidence="2 3">
    <name type="scientific">Nicotiana attenuata</name>
    <name type="common">Coyote tobacco</name>
    <dbReference type="NCBI Taxonomy" id="49451"/>
    <lineage>
        <taxon>Eukaryota</taxon>
        <taxon>Viridiplantae</taxon>
        <taxon>Streptophyta</taxon>
        <taxon>Embryophyta</taxon>
        <taxon>Tracheophyta</taxon>
        <taxon>Spermatophyta</taxon>
        <taxon>Magnoliopsida</taxon>
        <taxon>eudicotyledons</taxon>
        <taxon>Gunneridae</taxon>
        <taxon>Pentapetalae</taxon>
        <taxon>asterids</taxon>
        <taxon>lamiids</taxon>
        <taxon>Solanales</taxon>
        <taxon>Solanaceae</taxon>
        <taxon>Nicotianoideae</taxon>
        <taxon>Nicotianeae</taxon>
        <taxon>Nicotiana</taxon>
    </lineage>
</organism>
<feature type="region of interest" description="Disordered" evidence="1">
    <location>
        <begin position="1"/>
        <end position="45"/>
    </location>
</feature>
<evidence type="ECO:0000313" key="2">
    <source>
        <dbReference type="EMBL" id="OIT37356.1"/>
    </source>
</evidence>
<protein>
    <submittedName>
        <fullName evidence="2">Uncharacterized protein</fullName>
    </submittedName>
</protein>
<dbReference type="EMBL" id="MJEQ01000321">
    <property type="protein sequence ID" value="OIT37356.1"/>
    <property type="molecule type" value="Genomic_DNA"/>
</dbReference>
<evidence type="ECO:0000256" key="1">
    <source>
        <dbReference type="SAM" id="MobiDB-lite"/>
    </source>
</evidence>
<reference evidence="2" key="1">
    <citation type="submission" date="2016-11" db="EMBL/GenBank/DDBJ databases">
        <title>The genome of Nicotiana attenuata.</title>
        <authorList>
            <person name="Xu S."/>
            <person name="Brockmoeller T."/>
            <person name="Gaquerel E."/>
            <person name="Navarro A."/>
            <person name="Kuhl H."/>
            <person name="Gase K."/>
            <person name="Ling Z."/>
            <person name="Zhou W."/>
            <person name="Kreitzer C."/>
            <person name="Stanke M."/>
            <person name="Tang H."/>
            <person name="Lyons E."/>
            <person name="Pandey P."/>
            <person name="Pandey S.P."/>
            <person name="Timmermann B."/>
            <person name="Baldwin I.T."/>
        </authorList>
    </citation>
    <scope>NUCLEOTIDE SEQUENCE [LARGE SCALE GENOMIC DNA]</scope>
    <source>
        <strain evidence="2">UT</strain>
    </source>
</reference>
<dbReference type="Gramene" id="OIT37356">
    <property type="protein sequence ID" value="OIT37356"/>
    <property type="gene ID" value="A4A49_21258"/>
</dbReference>
<keyword evidence="3" id="KW-1185">Reference proteome</keyword>
<sequence length="68" mass="7648">MRKHNTSLRNSGTYTSPSTPEYGDNHFGGFQKGWSSERVPLPNNNSRRHISATALMPFSLLRMILNGL</sequence>
<dbReference type="AlphaFoldDB" id="A0A314L6V7"/>
<dbReference type="STRING" id="49451.A0A314L6V7"/>
<evidence type="ECO:0000313" key="3">
    <source>
        <dbReference type="Proteomes" id="UP000187609"/>
    </source>
</evidence>